<sequence length="76" mass="9032">MSGKEKSKHHHHDRSDKEHKEKDRKDKDSKKETKSKKGDDESKGAQEPMPQWAQLPVNKNDDPFRDDFEVEIKFKE</sequence>
<gene>
    <name evidence="2" type="ORF">TVAG_013530</name>
</gene>
<dbReference type="Proteomes" id="UP000001542">
    <property type="component" value="Unassembled WGS sequence"/>
</dbReference>
<dbReference type="VEuPathDB" id="TrichDB:TVAG_000860"/>
<organism evidence="2 3">
    <name type="scientific">Trichomonas vaginalis (strain ATCC PRA-98 / G3)</name>
    <dbReference type="NCBI Taxonomy" id="412133"/>
    <lineage>
        <taxon>Eukaryota</taxon>
        <taxon>Metamonada</taxon>
        <taxon>Parabasalia</taxon>
        <taxon>Trichomonadida</taxon>
        <taxon>Trichomonadidae</taxon>
        <taxon>Trichomonas</taxon>
    </lineage>
</organism>
<accession>A2DDA9</accession>
<dbReference type="VEuPathDB" id="TrichDB:TVAGG3_0986810"/>
<feature type="compositionally biased region" description="Basic and acidic residues" evidence="1">
    <location>
        <begin position="13"/>
        <end position="44"/>
    </location>
</feature>
<evidence type="ECO:0000256" key="1">
    <source>
        <dbReference type="SAM" id="MobiDB-lite"/>
    </source>
</evidence>
<dbReference type="InParanoid" id="A2DDA9"/>
<keyword evidence="3" id="KW-1185">Reference proteome</keyword>
<dbReference type="KEGG" id="tva:5467138"/>
<feature type="region of interest" description="Disordered" evidence="1">
    <location>
        <begin position="1"/>
        <end position="76"/>
    </location>
</feature>
<feature type="compositionally biased region" description="Basic residues" evidence="1">
    <location>
        <begin position="1"/>
        <end position="12"/>
    </location>
</feature>
<name>A2DDA9_TRIV3</name>
<evidence type="ECO:0000313" key="2">
    <source>
        <dbReference type="EMBL" id="EAY21588.1"/>
    </source>
</evidence>
<dbReference type="AlphaFoldDB" id="A2DDA9"/>
<reference evidence="2" key="2">
    <citation type="journal article" date="2007" name="Science">
        <title>Draft genome sequence of the sexually transmitted pathogen Trichomonas vaginalis.</title>
        <authorList>
            <person name="Carlton J.M."/>
            <person name="Hirt R.P."/>
            <person name="Silva J.C."/>
            <person name="Delcher A.L."/>
            <person name="Schatz M."/>
            <person name="Zhao Q."/>
            <person name="Wortman J.R."/>
            <person name="Bidwell S.L."/>
            <person name="Alsmark U.C.M."/>
            <person name="Besteiro S."/>
            <person name="Sicheritz-Ponten T."/>
            <person name="Noel C.J."/>
            <person name="Dacks J.B."/>
            <person name="Foster P.G."/>
            <person name="Simillion C."/>
            <person name="Van de Peer Y."/>
            <person name="Miranda-Saavedra D."/>
            <person name="Barton G.J."/>
            <person name="Westrop G.D."/>
            <person name="Mueller S."/>
            <person name="Dessi D."/>
            <person name="Fiori P.L."/>
            <person name="Ren Q."/>
            <person name="Paulsen I."/>
            <person name="Zhang H."/>
            <person name="Bastida-Corcuera F.D."/>
            <person name="Simoes-Barbosa A."/>
            <person name="Brown M.T."/>
            <person name="Hayes R.D."/>
            <person name="Mukherjee M."/>
            <person name="Okumura C.Y."/>
            <person name="Schneider R."/>
            <person name="Smith A.J."/>
            <person name="Vanacova S."/>
            <person name="Villalvazo M."/>
            <person name="Haas B.J."/>
            <person name="Pertea M."/>
            <person name="Feldblyum T.V."/>
            <person name="Utterback T.R."/>
            <person name="Shu C.L."/>
            <person name="Osoegawa K."/>
            <person name="de Jong P.J."/>
            <person name="Hrdy I."/>
            <person name="Horvathova L."/>
            <person name="Zubacova Z."/>
            <person name="Dolezal P."/>
            <person name="Malik S.B."/>
            <person name="Logsdon J.M. Jr."/>
            <person name="Henze K."/>
            <person name="Gupta A."/>
            <person name="Wang C.C."/>
            <person name="Dunne R.L."/>
            <person name="Upcroft J.A."/>
            <person name="Upcroft P."/>
            <person name="White O."/>
            <person name="Salzberg S.L."/>
            <person name="Tang P."/>
            <person name="Chiu C.-H."/>
            <person name="Lee Y.-S."/>
            <person name="Embley T.M."/>
            <person name="Coombs G.H."/>
            <person name="Mottram J.C."/>
            <person name="Tachezy J."/>
            <person name="Fraser-Liggett C.M."/>
            <person name="Johnson P.J."/>
        </authorList>
    </citation>
    <scope>NUCLEOTIDE SEQUENCE [LARGE SCALE GENOMIC DNA]</scope>
    <source>
        <strain evidence="2">G3</strain>
    </source>
</reference>
<feature type="compositionally biased region" description="Basic and acidic residues" evidence="1">
    <location>
        <begin position="59"/>
        <end position="76"/>
    </location>
</feature>
<proteinExistence type="predicted"/>
<evidence type="ECO:0000313" key="3">
    <source>
        <dbReference type="Proteomes" id="UP000001542"/>
    </source>
</evidence>
<reference evidence="2" key="1">
    <citation type="submission" date="2006-10" db="EMBL/GenBank/DDBJ databases">
        <authorList>
            <person name="Amadeo P."/>
            <person name="Zhao Q."/>
            <person name="Wortman J."/>
            <person name="Fraser-Liggett C."/>
            <person name="Carlton J."/>
        </authorList>
    </citation>
    <scope>NUCLEOTIDE SEQUENCE</scope>
    <source>
        <strain evidence="2">G3</strain>
    </source>
</reference>
<dbReference type="RefSeq" id="XP_001582574.1">
    <property type="nucleotide sequence ID" value="XM_001582524.1"/>
</dbReference>
<dbReference type="EMBL" id="DS113189">
    <property type="protein sequence ID" value="EAY21588.1"/>
    <property type="molecule type" value="Genomic_DNA"/>
</dbReference>
<protein>
    <submittedName>
        <fullName evidence="2">Uncharacterized protein</fullName>
    </submittedName>
</protein>